<reference evidence="6 7" key="2">
    <citation type="journal article" date="2017" name="Genome Biol.">
        <title>New reference genome sequences of hot pepper reveal the massive evolution of plant disease-resistance genes by retroduplication.</title>
        <authorList>
            <person name="Kim S."/>
            <person name="Park J."/>
            <person name="Yeom S.I."/>
            <person name="Kim Y.M."/>
            <person name="Seo E."/>
            <person name="Kim K.T."/>
            <person name="Kim M.S."/>
            <person name="Lee J.M."/>
            <person name="Cheong K."/>
            <person name="Shin H.S."/>
            <person name="Kim S.B."/>
            <person name="Han K."/>
            <person name="Lee J."/>
            <person name="Park M."/>
            <person name="Lee H.A."/>
            <person name="Lee H.Y."/>
            <person name="Lee Y."/>
            <person name="Oh S."/>
            <person name="Lee J.H."/>
            <person name="Choi E."/>
            <person name="Choi E."/>
            <person name="Lee S.E."/>
            <person name="Jeon J."/>
            <person name="Kim H."/>
            <person name="Choi G."/>
            <person name="Song H."/>
            <person name="Lee J."/>
            <person name="Lee S.C."/>
            <person name="Kwon J.K."/>
            <person name="Lee H.Y."/>
            <person name="Koo N."/>
            <person name="Hong Y."/>
            <person name="Kim R.W."/>
            <person name="Kang W.H."/>
            <person name="Huh J.H."/>
            <person name="Kang B.C."/>
            <person name="Yang T.J."/>
            <person name="Lee Y.H."/>
            <person name="Bennetzen J.L."/>
            <person name="Choi D."/>
        </authorList>
    </citation>
    <scope>NUCLEOTIDE SEQUENCE [LARGE SCALE GENOMIC DNA]</scope>
    <source>
        <strain evidence="7">cv. CM334</strain>
    </source>
</reference>
<organism evidence="6 7">
    <name type="scientific">Capsicum annuum</name>
    <name type="common">Capsicum pepper</name>
    <dbReference type="NCBI Taxonomy" id="4072"/>
    <lineage>
        <taxon>Eukaryota</taxon>
        <taxon>Viridiplantae</taxon>
        <taxon>Streptophyta</taxon>
        <taxon>Embryophyta</taxon>
        <taxon>Tracheophyta</taxon>
        <taxon>Spermatophyta</taxon>
        <taxon>Magnoliopsida</taxon>
        <taxon>eudicotyledons</taxon>
        <taxon>Gunneridae</taxon>
        <taxon>Pentapetalae</taxon>
        <taxon>asterids</taxon>
        <taxon>lamiids</taxon>
        <taxon>Solanales</taxon>
        <taxon>Solanaceae</taxon>
        <taxon>Solanoideae</taxon>
        <taxon>Capsiceae</taxon>
        <taxon>Capsicum</taxon>
    </lineage>
</organism>
<dbReference type="EMBL" id="AYRZ02000092">
    <property type="protein sequence ID" value="PHT62163.1"/>
    <property type="molecule type" value="Genomic_DNA"/>
</dbReference>
<accession>A0A2G2XXE0</accession>
<evidence type="ECO:0000256" key="1">
    <source>
        <dbReference type="ARBA" id="ARBA00005405"/>
    </source>
</evidence>
<dbReference type="PANTHER" id="PTHR33405">
    <property type="entry name" value="PROTEIN FLX-LIKE 2"/>
    <property type="match status" value="1"/>
</dbReference>
<keyword evidence="4" id="KW-0175">Coiled coil</keyword>
<dbReference type="InterPro" id="IPR040353">
    <property type="entry name" value="FLX/FLX-like"/>
</dbReference>
<dbReference type="AlphaFoldDB" id="A0A2G2XXE0"/>
<gene>
    <name evidence="6" type="ORF">T459_33976</name>
</gene>
<comment type="similarity">
    <text evidence="1">Belongs to the FLX family.</text>
</comment>
<evidence type="ECO:0000256" key="4">
    <source>
        <dbReference type="ARBA" id="ARBA00023054"/>
    </source>
</evidence>
<dbReference type="STRING" id="4072.A0A2G2XXE0"/>
<name>A0A2G2XXE0_CAPAN</name>
<evidence type="ECO:0000313" key="6">
    <source>
        <dbReference type="EMBL" id="PHT62163.1"/>
    </source>
</evidence>
<evidence type="ECO:0000256" key="5">
    <source>
        <dbReference type="ARBA" id="ARBA00023089"/>
    </source>
</evidence>
<dbReference type="GO" id="GO:0009908">
    <property type="term" value="P:flower development"/>
    <property type="evidence" value="ECO:0007669"/>
    <property type="project" value="UniProtKB-KW"/>
</dbReference>
<dbReference type="Gramene" id="PHT62163">
    <property type="protein sequence ID" value="PHT62163"/>
    <property type="gene ID" value="T459_33976"/>
</dbReference>
<keyword evidence="3" id="KW-0221">Differentiation</keyword>
<keyword evidence="2" id="KW-0217">Developmental protein</keyword>
<keyword evidence="7" id="KW-1185">Reference proteome</keyword>
<keyword evidence="5" id="KW-0287">Flowering</keyword>
<evidence type="ECO:0000313" key="7">
    <source>
        <dbReference type="Proteomes" id="UP000222542"/>
    </source>
</evidence>
<comment type="caution">
    <text evidence="6">The sequence shown here is derived from an EMBL/GenBank/DDBJ whole genome shotgun (WGS) entry which is preliminary data.</text>
</comment>
<evidence type="ECO:0000256" key="3">
    <source>
        <dbReference type="ARBA" id="ARBA00022782"/>
    </source>
</evidence>
<dbReference type="GO" id="GO:0030154">
    <property type="term" value="P:cell differentiation"/>
    <property type="evidence" value="ECO:0007669"/>
    <property type="project" value="UniProtKB-KW"/>
</dbReference>
<dbReference type="PANTHER" id="PTHR33405:SF20">
    <property type="entry name" value="PROTEIN FLX-LIKE 3"/>
    <property type="match status" value="1"/>
</dbReference>
<proteinExistence type="inferred from homology"/>
<reference evidence="6 7" key="1">
    <citation type="journal article" date="2014" name="Nat. Genet.">
        <title>Genome sequence of the hot pepper provides insights into the evolution of pungency in Capsicum species.</title>
        <authorList>
            <person name="Kim S."/>
            <person name="Park M."/>
            <person name="Yeom S.I."/>
            <person name="Kim Y.M."/>
            <person name="Lee J.M."/>
            <person name="Lee H.A."/>
            <person name="Seo E."/>
            <person name="Choi J."/>
            <person name="Cheong K."/>
            <person name="Kim K.T."/>
            <person name="Jung K."/>
            <person name="Lee G.W."/>
            <person name="Oh S.K."/>
            <person name="Bae C."/>
            <person name="Kim S.B."/>
            <person name="Lee H.Y."/>
            <person name="Kim S.Y."/>
            <person name="Kim M.S."/>
            <person name="Kang B.C."/>
            <person name="Jo Y.D."/>
            <person name="Yang H.B."/>
            <person name="Jeong H.J."/>
            <person name="Kang W.H."/>
            <person name="Kwon J.K."/>
            <person name="Shin C."/>
            <person name="Lim J.Y."/>
            <person name="Park J.H."/>
            <person name="Huh J.H."/>
            <person name="Kim J.S."/>
            <person name="Kim B.D."/>
            <person name="Cohen O."/>
            <person name="Paran I."/>
            <person name="Suh M.C."/>
            <person name="Lee S.B."/>
            <person name="Kim Y.K."/>
            <person name="Shin Y."/>
            <person name="Noh S.J."/>
            <person name="Park J."/>
            <person name="Seo Y.S."/>
            <person name="Kwon S.Y."/>
            <person name="Kim H.A."/>
            <person name="Park J.M."/>
            <person name="Kim H.J."/>
            <person name="Choi S.B."/>
            <person name="Bosland P.W."/>
            <person name="Reeves G."/>
            <person name="Jo S.H."/>
            <person name="Lee B.W."/>
            <person name="Cho H.T."/>
            <person name="Choi H.S."/>
            <person name="Lee M.S."/>
            <person name="Yu Y."/>
            <person name="Do Choi Y."/>
            <person name="Park B.S."/>
            <person name="van Deynze A."/>
            <person name="Ashrafi H."/>
            <person name="Hill T."/>
            <person name="Kim W.T."/>
            <person name="Pai H.S."/>
            <person name="Ahn H.K."/>
            <person name="Yeam I."/>
            <person name="Giovannoni J.J."/>
            <person name="Rose J.K."/>
            <person name="Sorensen I."/>
            <person name="Lee S.J."/>
            <person name="Kim R.W."/>
            <person name="Choi I.Y."/>
            <person name="Choi B.S."/>
            <person name="Lim J.S."/>
            <person name="Lee Y.H."/>
            <person name="Choi D."/>
        </authorList>
    </citation>
    <scope>NUCLEOTIDE SEQUENCE [LARGE SCALE GENOMIC DNA]</scope>
    <source>
        <strain evidence="7">cv. CM334</strain>
    </source>
</reference>
<protein>
    <submittedName>
        <fullName evidence="6">Uncharacterized protein</fullName>
    </submittedName>
</protein>
<evidence type="ECO:0000256" key="2">
    <source>
        <dbReference type="ARBA" id="ARBA00022473"/>
    </source>
</evidence>
<sequence>MPRPMSLPAMLDEEFEAQHIEIRILLGENWSLVEDRIGLQRELGASKEELHNMNLTIGDIQADHEICSRELIERGMKLEEYLQATEPL</sequence>
<dbReference type="Proteomes" id="UP000222542">
    <property type="component" value="Unassembled WGS sequence"/>
</dbReference>